<feature type="coiled-coil region" evidence="1">
    <location>
        <begin position="102"/>
        <end position="143"/>
    </location>
</feature>
<keyword evidence="4" id="KW-1185">Reference proteome</keyword>
<reference evidence="3" key="1">
    <citation type="submission" date="2019-11" db="EMBL/GenBank/DDBJ databases">
        <title>Leishmania tarentolae CDS.</title>
        <authorList>
            <person name="Goto Y."/>
            <person name="Yamagishi J."/>
        </authorList>
    </citation>
    <scope>NUCLEOTIDE SEQUENCE [LARGE SCALE GENOMIC DNA]</scope>
    <source>
        <strain evidence="3">Parrot Tar II</strain>
    </source>
</reference>
<dbReference type="VEuPathDB" id="TriTrypDB:LtaPh_1712300"/>
<feature type="region of interest" description="Disordered" evidence="2">
    <location>
        <begin position="743"/>
        <end position="765"/>
    </location>
</feature>
<feature type="region of interest" description="Disordered" evidence="2">
    <location>
        <begin position="228"/>
        <end position="255"/>
    </location>
</feature>
<dbReference type="OrthoDB" id="273837at2759"/>
<keyword evidence="1" id="KW-0175">Coiled coil</keyword>
<comment type="caution">
    <text evidence="3">The sequence shown here is derived from an EMBL/GenBank/DDBJ whole genome shotgun (WGS) entry which is preliminary data.</text>
</comment>
<accession>A0A640KIT2</accession>
<sequence length="802" mass="85139">MCMARPGTTENEPGGCAHVGWLMNKIFFRPFFVLLNPLHARGRHGLTHRHRETQQLHERERTQPIMLLSATRQLRALRAKQHSTRAVVEEHMAAYEAARYAYEAAQRQESELRTTLHAAEARTAQLLRNFEDAEAQLRRATTDLSHTQSLCHSLESRIAEHAKCQRSAVLLLGPPSYPAPQASGQPQLCQMDPYSLLHTPTGEAFTYDLVELSSCASANQAVGMLGGEESDDISEAEGRTGAADSAAGLDNGEGDRIDTDVNALPPCPSMTSLLTEAVQDVLHGYHYTLVCTSSDGCCFCSQGSDATNNVCRATAPSPSDITAAACEQLHTSRQTCQPASLCLRLLQLLQGEAARSGIRALSITVSAGCVSGMEAPRMHRSGVLAGTATARESDRAAATCGWVDLLLPAAARRQQPTVSMEAAPSDEREETAWSSMAFDLKGMGGRSGVTVEASSRLDVSGTHPDGHHILLPSRPSASVAKEPPRTAHVPTLEGVPVGSIEEAAFWLREAGLLSTSDTSNTPKDREALRSSTVPSTALCDVEGTTAASPVLVLLVGVDSQDATGKLHRSLLRIISDSHFYRGYLTDTRLLLKSGSGGMNTDPPVYCFPSTFALYMSHALGVVARAAAAKMSDGSGARLCAAQVSDEHGCAAASCSAEMLLLQRAEVAPLAACEIRAAVQSISLRCPAEVCAVSTATRGHPSSRSHLDAAWPLWVSLLQPVFGGNSKALWLHCTSGGSCGDGGVEPHGSSKGASSLDGLPSRPAPRDDAEALRLSALFCRLVRHDAVASEVSPYLARLVSGHP</sequence>
<gene>
    <name evidence="3" type="ORF">LtaPh_1712300</name>
</gene>
<dbReference type="Proteomes" id="UP000419144">
    <property type="component" value="Unassembled WGS sequence"/>
</dbReference>
<organism evidence="3 4">
    <name type="scientific">Leishmania tarentolae</name>
    <name type="common">Sauroleishmania tarentolae</name>
    <dbReference type="NCBI Taxonomy" id="5689"/>
    <lineage>
        <taxon>Eukaryota</taxon>
        <taxon>Discoba</taxon>
        <taxon>Euglenozoa</taxon>
        <taxon>Kinetoplastea</taxon>
        <taxon>Metakinetoplastina</taxon>
        <taxon>Trypanosomatida</taxon>
        <taxon>Trypanosomatidae</taxon>
        <taxon>Leishmaniinae</taxon>
        <taxon>Leishmania</taxon>
        <taxon>lizard Leishmania</taxon>
    </lineage>
</organism>
<name>A0A640KIT2_LEITA</name>
<proteinExistence type="predicted"/>
<protein>
    <submittedName>
        <fullName evidence="3">Uncharacterized protein</fullName>
    </submittedName>
</protein>
<evidence type="ECO:0000256" key="2">
    <source>
        <dbReference type="SAM" id="MobiDB-lite"/>
    </source>
</evidence>
<evidence type="ECO:0000313" key="3">
    <source>
        <dbReference type="EMBL" id="GET87667.1"/>
    </source>
</evidence>
<evidence type="ECO:0000256" key="1">
    <source>
        <dbReference type="SAM" id="Coils"/>
    </source>
</evidence>
<dbReference type="EMBL" id="BLBS01000022">
    <property type="protein sequence ID" value="GET87667.1"/>
    <property type="molecule type" value="Genomic_DNA"/>
</dbReference>
<dbReference type="AlphaFoldDB" id="A0A640KIT2"/>
<evidence type="ECO:0000313" key="4">
    <source>
        <dbReference type="Proteomes" id="UP000419144"/>
    </source>
</evidence>